<comment type="caution">
    <text evidence="1">The sequence shown here is derived from an EMBL/GenBank/DDBJ whole genome shotgun (WGS) entry which is preliminary data.</text>
</comment>
<name>A0A7J8WYS8_GOSAI</name>
<keyword evidence="2" id="KW-1185">Reference proteome</keyword>
<gene>
    <name evidence="1" type="ORF">Goari_011883</name>
</gene>
<accession>A0A7J8WYS8</accession>
<evidence type="ECO:0000313" key="2">
    <source>
        <dbReference type="Proteomes" id="UP000593577"/>
    </source>
</evidence>
<dbReference type="AlphaFoldDB" id="A0A7J8WYS8"/>
<dbReference type="Proteomes" id="UP000593577">
    <property type="component" value="Unassembled WGS sequence"/>
</dbReference>
<reference evidence="1 2" key="1">
    <citation type="journal article" date="2019" name="Genome Biol. Evol.">
        <title>Insights into the evolution of the New World diploid cottons (Gossypium, subgenus Houzingenia) based on genome sequencing.</title>
        <authorList>
            <person name="Grover C.E."/>
            <person name="Arick M.A. 2nd"/>
            <person name="Thrash A."/>
            <person name="Conover J.L."/>
            <person name="Sanders W.S."/>
            <person name="Peterson D.G."/>
            <person name="Frelichowski J.E."/>
            <person name="Scheffler J.A."/>
            <person name="Scheffler B.E."/>
            <person name="Wendel J.F."/>
        </authorList>
    </citation>
    <scope>NUCLEOTIDE SEQUENCE [LARGE SCALE GENOMIC DNA]</scope>
    <source>
        <strain evidence="1">185</strain>
        <tissue evidence="1">Leaf</tissue>
    </source>
</reference>
<dbReference type="EMBL" id="JABFAA010000004">
    <property type="protein sequence ID" value="MBA0680171.1"/>
    <property type="molecule type" value="Genomic_DNA"/>
</dbReference>
<organism evidence="1 2">
    <name type="scientific">Gossypium aridum</name>
    <name type="common">American cotton</name>
    <name type="synonym">Erioxylum aridum</name>
    <dbReference type="NCBI Taxonomy" id="34290"/>
    <lineage>
        <taxon>Eukaryota</taxon>
        <taxon>Viridiplantae</taxon>
        <taxon>Streptophyta</taxon>
        <taxon>Embryophyta</taxon>
        <taxon>Tracheophyta</taxon>
        <taxon>Spermatophyta</taxon>
        <taxon>Magnoliopsida</taxon>
        <taxon>eudicotyledons</taxon>
        <taxon>Gunneridae</taxon>
        <taxon>Pentapetalae</taxon>
        <taxon>rosids</taxon>
        <taxon>malvids</taxon>
        <taxon>Malvales</taxon>
        <taxon>Malvaceae</taxon>
        <taxon>Malvoideae</taxon>
        <taxon>Gossypium</taxon>
    </lineage>
</organism>
<sequence length="47" mass="5485">MDSEWSSGKRIFFNIDDVVQLESRNAASRGVIRDENGDWLFGYNIYL</sequence>
<proteinExistence type="predicted"/>
<protein>
    <submittedName>
        <fullName evidence="1">Uncharacterized protein</fullName>
    </submittedName>
</protein>
<evidence type="ECO:0000313" key="1">
    <source>
        <dbReference type="EMBL" id="MBA0680171.1"/>
    </source>
</evidence>